<keyword evidence="4" id="KW-1185">Reference proteome</keyword>
<dbReference type="OrthoDB" id="9103790at2"/>
<organism evidence="3 4">
    <name type="scientific">Paraburkholderia pallida</name>
    <dbReference type="NCBI Taxonomy" id="2547399"/>
    <lineage>
        <taxon>Bacteria</taxon>
        <taxon>Pseudomonadati</taxon>
        <taxon>Pseudomonadota</taxon>
        <taxon>Betaproteobacteria</taxon>
        <taxon>Burkholderiales</taxon>
        <taxon>Burkholderiaceae</taxon>
        <taxon>Paraburkholderia</taxon>
    </lineage>
</organism>
<dbReference type="KEGG" id="ppai:E1956_33140"/>
<feature type="chain" id="PRO_5020417367" description="DUF4148 domain-containing protein" evidence="2">
    <location>
        <begin position="30"/>
        <end position="111"/>
    </location>
</feature>
<dbReference type="AlphaFoldDB" id="A0A4P7D5B9"/>
<evidence type="ECO:0000313" key="3">
    <source>
        <dbReference type="EMBL" id="QBR01975.1"/>
    </source>
</evidence>
<evidence type="ECO:0000256" key="2">
    <source>
        <dbReference type="SAM" id="SignalP"/>
    </source>
</evidence>
<dbReference type="Proteomes" id="UP000295727">
    <property type="component" value="Chromosome 3"/>
</dbReference>
<feature type="compositionally biased region" description="Low complexity" evidence="1">
    <location>
        <begin position="99"/>
        <end position="111"/>
    </location>
</feature>
<name>A0A4P7D5B9_9BURK</name>
<proteinExistence type="predicted"/>
<evidence type="ECO:0008006" key="5">
    <source>
        <dbReference type="Google" id="ProtNLM"/>
    </source>
</evidence>
<sequence length="111" mass="11482">MIRNRVVPAMMAVVAVAGLTLAGAQVAVAQEEAQTATVPTSASTPKQVRKAQRKAARKAARAKKNAELSTLEKNGYHMSGGKQTDYPENLESAERKAHAGQAGTGAAPAGQ</sequence>
<dbReference type="RefSeq" id="WP_134757153.1">
    <property type="nucleotide sequence ID" value="NZ_CP038150.1"/>
</dbReference>
<feature type="signal peptide" evidence="2">
    <location>
        <begin position="1"/>
        <end position="29"/>
    </location>
</feature>
<protein>
    <recommendedName>
        <fullName evidence="5">DUF4148 domain-containing protein</fullName>
    </recommendedName>
</protein>
<reference evidence="3 4" key="1">
    <citation type="submission" date="2019-03" db="EMBL/GenBank/DDBJ databases">
        <title>Paraburkholderia sp. 7MH5, isolated from subtropical forest soil.</title>
        <authorList>
            <person name="Gao Z.-H."/>
            <person name="Qiu L.-H."/>
        </authorList>
    </citation>
    <scope>NUCLEOTIDE SEQUENCE [LARGE SCALE GENOMIC DNA]</scope>
    <source>
        <strain evidence="3 4">7MH5</strain>
    </source>
</reference>
<evidence type="ECO:0000313" key="4">
    <source>
        <dbReference type="Proteomes" id="UP000295727"/>
    </source>
</evidence>
<keyword evidence="2" id="KW-0732">Signal</keyword>
<feature type="region of interest" description="Disordered" evidence="1">
    <location>
        <begin position="34"/>
        <end position="111"/>
    </location>
</feature>
<dbReference type="EMBL" id="CP038150">
    <property type="protein sequence ID" value="QBR01975.1"/>
    <property type="molecule type" value="Genomic_DNA"/>
</dbReference>
<feature type="compositionally biased region" description="Basic residues" evidence="1">
    <location>
        <begin position="47"/>
        <end position="63"/>
    </location>
</feature>
<evidence type="ECO:0000256" key="1">
    <source>
        <dbReference type="SAM" id="MobiDB-lite"/>
    </source>
</evidence>
<gene>
    <name evidence="3" type="ORF">E1956_33140</name>
</gene>
<accession>A0A4P7D5B9</accession>